<organism evidence="3 4">
    <name type="scientific">Microcystis aeruginosa BLCC-F158</name>
    <dbReference type="NCBI Taxonomy" id="2755316"/>
    <lineage>
        <taxon>Bacteria</taxon>
        <taxon>Bacillati</taxon>
        <taxon>Cyanobacteriota</taxon>
        <taxon>Cyanophyceae</taxon>
        <taxon>Oscillatoriophycideae</taxon>
        <taxon>Chroococcales</taxon>
        <taxon>Microcystaceae</taxon>
        <taxon>Microcystis</taxon>
    </lineage>
</organism>
<protein>
    <submittedName>
        <fullName evidence="3">Type II toxin-antitoxin system PemK/MazF family toxin</fullName>
    </submittedName>
</protein>
<sequence length="115" mass="12816">MKPGDIVLIRFPQADWQSGKLRPALIIAISASRHRNLLLALISSRLHQATLGFDEIINTSDSDYITTGLKVASLIRLGRLTSVESSVINARLGNISSERLIRIKNLLINWLRKSN</sequence>
<dbReference type="InterPro" id="IPR011067">
    <property type="entry name" value="Plasmid_toxin/cell-grow_inhib"/>
</dbReference>
<dbReference type="RefSeq" id="WP_185241554.1">
    <property type="nucleotide sequence ID" value="NZ_JACEGC010000308.1"/>
</dbReference>
<dbReference type="SUPFAM" id="SSF50118">
    <property type="entry name" value="Cell growth inhibitor/plasmid maintenance toxic component"/>
    <property type="match status" value="1"/>
</dbReference>
<dbReference type="Gene3D" id="2.30.30.110">
    <property type="match status" value="1"/>
</dbReference>
<keyword evidence="2" id="KW-1277">Toxin-antitoxin system</keyword>
<proteinExistence type="inferred from homology"/>
<accession>A0A841VBI5</accession>
<dbReference type="Proteomes" id="UP000525432">
    <property type="component" value="Unassembled WGS sequence"/>
</dbReference>
<comment type="caution">
    <text evidence="3">The sequence shown here is derived from an EMBL/GenBank/DDBJ whole genome shotgun (WGS) entry which is preliminary data.</text>
</comment>
<dbReference type="EMBL" id="JACEGC010000308">
    <property type="protein sequence ID" value="MBC1198244.1"/>
    <property type="molecule type" value="Genomic_DNA"/>
</dbReference>
<comment type="similarity">
    <text evidence="1">Belongs to the PemK/MazF family.</text>
</comment>
<evidence type="ECO:0000313" key="3">
    <source>
        <dbReference type="EMBL" id="MBC1198244.1"/>
    </source>
</evidence>
<evidence type="ECO:0000313" key="4">
    <source>
        <dbReference type="Proteomes" id="UP000525432"/>
    </source>
</evidence>
<evidence type="ECO:0000256" key="1">
    <source>
        <dbReference type="ARBA" id="ARBA00007521"/>
    </source>
</evidence>
<dbReference type="AlphaFoldDB" id="A0A841VBI5"/>
<evidence type="ECO:0000256" key="2">
    <source>
        <dbReference type="ARBA" id="ARBA00022649"/>
    </source>
</evidence>
<gene>
    <name evidence="3" type="ORF">H0901_24195</name>
</gene>
<dbReference type="GO" id="GO:0003677">
    <property type="term" value="F:DNA binding"/>
    <property type="evidence" value="ECO:0007669"/>
    <property type="project" value="InterPro"/>
</dbReference>
<dbReference type="InterPro" id="IPR003477">
    <property type="entry name" value="PemK-like"/>
</dbReference>
<name>A0A841VBI5_MICAE</name>
<dbReference type="Pfam" id="PF02452">
    <property type="entry name" value="PemK_toxin"/>
    <property type="match status" value="1"/>
</dbReference>
<reference evidence="3 4" key="1">
    <citation type="submission" date="2020-07" db="EMBL/GenBank/DDBJ databases">
        <title>Genomes of two Microcystis aeruginosa (Cyanobacteria) strains from Florida (USA) with disparate toxicogenic potential.</title>
        <authorList>
            <person name="Lefler F.W."/>
            <person name="Barbosa M."/>
            <person name="Berthold D.E."/>
            <person name="Laughinghouse H.D. IV."/>
        </authorList>
    </citation>
    <scope>NUCLEOTIDE SEQUENCE [LARGE SCALE GENOMIC DNA]</scope>
    <source>
        <strain evidence="3 4">BLCCF158</strain>
    </source>
</reference>